<comment type="caution">
    <text evidence="7">The sequence shown here is derived from an EMBL/GenBank/DDBJ whole genome shotgun (WGS) entry which is preliminary data.</text>
</comment>
<evidence type="ECO:0000313" key="8">
    <source>
        <dbReference type="Proteomes" id="UP000799772"/>
    </source>
</evidence>
<evidence type="ECO:0000256" key="5">
    <source>
        <dbReference type="ARBA" id="ARBA00048018"/>
    </source>
</evidence>
<evidence type="ECO:0000256" key="3">
    <source>
        <dbReference type="ARBA" id="ARBA00020007"/>
    </source>
</evidence>
<dbReference type="PANTHER" id="PTHR10472">
    <property type="entry name" value="D-TYROSYL-TRNA TYR DEACYLASE"/>
    <property type="match status" value="1"/>
</dbReference>
<evidence type="ECO:0000256" key="2">
    <source>
        <dbReference type="ARBA" id="ARBA00013056"/>
    </source>
</evidence>
<dbReference type="GO" id="GO:0000049">
    <property type="term" value="F:tRNA binding"/>
    <property type="evidence" value="ECO:0007669"/>
    <property type="project" value="UniProtKB-KW"/>
</dbReference>
<dbReference type="OrthoDB" id="275783at2759"/>
<evidence type="ECO:0000313" key="7">
    <source>
        <dbReference type="EMBL" id="KAF2093730.1"/>
    </source>
</evidence>
<dbReference type="EMBL" id="ML978137">
    <property type="protein sequence ID" value="KAF2093730.1"/>
    <property type="molecule type" value="Genomic_DNA"/>
</dbReference>
<dbReference type="NCBIfam" id="TIGR00256">
    <property type="entry name" value="D-aminoacyl-tRNA deacylase"/>
    <property type="match status" value="1"/>
</dbReference>
<comment type="subcellular location">
    <subcellularLocation>
        <location evidence="6">Cytoplasm</location>
    </subcellularLocation>
</comment>
<comment type="similarity">
    <text evidence="1 6">Belongs to the DTD family.</text>
</comment>
<name>A0A9P4M1Q9_9PEZI</name>
<proteinExistence type="inferred from homology"/>
<keyword evidence="6" id="KW-0694">RNA-binding</keyword>
<dbReference type="Gene3D" id="3.50.80.10">
    <property type="entry name" value="D-tyrosyl-tRNA(Tyr) deacylase"/>
    <property type="match status" value="1"/>
</dbReference>
<comment type="catalytic activity">
    <reaction evidence="5">
        <text>a D-aminoacyl-tRNA + H2O = a tRNA + a D-alpha-amino acid + H(+)</text>
        <dbReference type="Rhea" id="RHEA:13953"/>
        <dbReference type="Rhea" id="RHEA-COMP:10123"/>
        <dbReference type="Rhea" id="RHEA-COMP:10124"/>
        <dbReference type="ChEBI" id="CHEBI:15377"/>
        <dbReference type="ChEBI" id="CHEBI:15378"/>
        <dbReference type="ChEBI" id="CHEBI:59871"/>
        <dbReference type="ChEBI" id="CHEBI:78442"/>
        <dbReference type="ChEBI" id="CHEBI:79333"/>
        <dbReference type="EC" id="3.1.1.96"/>
    </reaction>
</comment>
<dbReference type="AlphaFoldDB" id="A0A9P4M1Q9"/>
<dbReference type="Proteomes" id="UP000799772">
    <property type="component" value="Unassembled WGS sequence"/>
</dbReference>
<reference evidence="7" key="1">
    <citation type="journal article" date="2020" name="Stud. Mycol.">
        <title>101 Dothideomycetes genomes: a test case for predicting lifestyles and emergence of pathogens.</title>
        <authorList>
            <person name="Haridas S."/>
            <person name="Albert R."/>
            <person name="Binder M."/>
            <person name="Bloem J."/>
            <person name="Labutti K."/>
            <person name="Salamov A."/>
            <person name="Andreopoulos B."/>
            <person name="Baker S."/>
            <person name="Barry K."/>
            <person name="Bills G."/>
            <person name="Bluhm B."/>
            <person name="Cannon C."/>
            <person name="Castanera R."/>
            <person name="Culley D."/>
            <person name="Daum C."/>
            <person name="Ezra D."/>
            <person name="Gonzalez J."/>
            <person name="Henrissat B."/>
            <person name="Kuo A."/>
            <person name="Liang C."/>
            <person name="Lipzen A."/>
            <person name="Lutzoni F."/>
            <person name="Magnuson J."/>
            <person name="Mondo S."/>
            <person name="Nolan M."/>
            <person name="Ohm R."/>
            <person name="Pangilinan J."/>
            <person name="Park H.-J."/>
            <person name="Ramirez L."/>
            <person name="Alfaro M."/>
            <person name="Sun H."/>
            <person name="Tritt A."/>
            <person name="Yoshinaga Y."/>
            <person name="Zwiers L.-H."/>
            <person name="Turgeon B."/>
            <person name="Goodwin S."/>
            <person name="Spatafora J."/>
            <person name="Crous P."/>
            <person name="Grigoriev I."/>
        </authorList>
    </citation>
    <scope>NUCLEOTIDE SEQUENCE</scope>
    <source>
        <strain evidence="7">CBS 133067</strain>
    </source>
</reference>
<dbReference type="GO" id="GO:0005737">
    <property type="term" value="C:cytoplasm"/>
    <property type="evidence" value="ECO:0007669"/>
    <property type="project" value="UniProtKB-SubCell"/>
</dbReference>
<dbReference type="HAMAP" id="MF_00518">
    <property type="entry name" value="Deacylase_Dtd"/>
    <property type="match status" value="1"/>
</dbReference>
<gene>
    <name evidence="7" type="ORF">NA57DRAFT_81231</name>
</gene>
<comment type="catalytic activity">
    <reaction evidence="4">
        <text>glycyl-tRNA(Ala) + H2O = tRNA(Ala) + glycine + H(+)</text>
        <dbReference type="Rhea" id="RHEA:53744"/>
        <dbReference type="Rhea" id="RHEA-COMP:9657"/>
        <dbReference type="Rhea" id="RHEA-COMP:13640"/>
        <dbReference type="ChEBI" id="CHEBI:15377"/>
        <dbReference type="ChEBI" id="CHEBI:15378"/>
        <dbReference type="ChEBI" id="CHEBI:57305"/>
        <dbReference type="ChEBI" id="CHEBI:78442"/>
        <dbReference type="ChEBI" id="CHEBI:78522"/>
        <dbReference type="EC" id="3.1.1.96"/>
    </reaction>
</comment>
<sequence>MGEEHRRCAVLQRVKSASVTVDGKLISSIGKGVLVFAGLGKDDTDKDVESMAGKVLKMKLWDDEKGGKWKHSVQDIQGEILCVSQFTLLATTKKGNKPDFHKSAGAEKARELYTKFFSRVQELYDGEKVKDGIFQAMMDVALVNDGPVGVDYRCEDGAVTLEIDTDPPKMDLPGGSVSTSINETMDMSELLGKMAKLNTEFKIPAELLE</sequence>
<dbReference type="Pfam" id="PF02580">
    <property type="entry name" value="Tyr_Deacylase"/>
    <property type="match status" value="1"/>
</dbReference>
<dbReference type="GO" id="GO:0051500">
    <property type="term" value="F:D-tyrosyl-tRNA(Tyr) deacylase activity"/>
    <property type="evidence" value="ECO:0007669"/>
    <property type="project" value="TreeGrafter"/>
</dbReference>
<dbReference type="PANTHER" id="PTHR10472:SF5">
    <property type="entry name" value="D-AMINOACYL-TRNA DEACYLASE 1"/>
    <property type="match status" value="1"/>
</dbReference>
<keyword evidence="6" id="KW-0820">tRNA-binding</keyword>
<keyword evidence="6" id="KW-0963">Cytoplasm</keyword>
<dbReference type="InterPro" id="IPR023509">
    <property type="entry name" value="DTD-like_sf"/>
</dbReference>
<dbReference type="EC" id="3.1.1.96" evidence="2 6"/>
<keyword evidence="6 7" id="KW-0378">Hydrolase</keyword>
<protein>
    <recommendedName>
        <fullName evidence="3 6">D-aminoacyl-tRNA deacylase</fullName>
        <ecNumber evidence="2 6">3.1.1.96</ecNumber>
    </recommendedName>
</protein>
<evidence type="ECO:0000256" key="1">
    <source>
        <dbReference type="ARBA" id="ARBA00009673"/>
    </source>
</evidence>
<dbReference type="FunFam" id="3.50.80.10:FF:000001">
    <property type="entry name" value="D-aminoacyl-tRNA deacylase"/>
    <property type="match status" value="1"/>
</dbReference>
<dbReference type="SUPFAM" id="SSF69500">
    <property type="entry name" value="DTD-like"/>
    <property type="match status" value="1"/>
</dbReference>
<keyword evidence="8" id="KW-1185">Reference proteome</keyword>
<evidence type="ECO:0000256" key="6">
    <source>
        <dbReference type="RuleBase" id="RU003470"/>
    </source>
</evidence>
<accession>A0A9P4M1Q9</accession>
<organism evidence="7 8">
    <name type="scientific">Rhizodiscina lignyota</name>
    <dbReference type="NCBI Taxonomy" id="1504668"/>
    <lineage>
        <taxon>Eukaryota</taxon>
        <taxon>Fungi</taxon>
        <taxon>Dikarya</taxon>
        <taxon>Ascomycota</taxon>
        <taxon>Pezizomycotina</taxon>
        <taxon>Dothideomycetes</taxon>
        <taxon>Pleosporomycetidae</taxon>
        <taxon>Aulographales</taxon>
        <taxon>Rhizodiscinaceae</taxon>
        <taxon>Rhizodiscina</taxon>
    </lineage>
</organism>
<dbReference type="InterPro" id="IPR003732">
    <property type="entry name" value="Daa-tRNA_deacyls_DTD"/>
</dbReference>
<evidence type="ECO:0000256" key="4">
    <source>
        <dbReference type="ARBA" id="ARBA00047676"/>
    </source>
</evidence>